<proteinExistence type="predicted"/>
<feature type="region of interest" description="Disordered" evidence="1">
    <location>
        <begin position="1"/>
        <end position="22"/>
    </location>
</feature>
<dbReference type="OrthoDB" id="2359117at2759"/>
<sequence>MGNFSTTKIESNTGHKPLSASSLPDRAAALQYARLKVDHGWQNQTINEVEKLYSLYASRAPSKATKRTVGSAAVKPPEEASTASQAAAASPKQMVENSPQVQAINADEIAQTANIVESEPSHPEMASSSDLTSASEQQQISHTLPMDTNSSGNSNAVPASLCGTAVSPRPGTEETKKRTPTNVSASESPGDQPVLAAPPLAQPPADSHSNPVDQSSVSLPAFVNSSSMTTPSPPVAISPQPIITPSESSTARFEKSSAPSPEQISGASSGSSSTASRSPSQPSDSWSQSATSTDFNAASSSVEAVAPHSWSGLLGLSGQQQQQGVDQLSQTQPSFPPPANSFNFPIASPAGSGFGTYPGTQASYDSGSAYGDGQTHAYAHLQQMYTNSPQAYANTQQPTYAGPLQGFASAFLIGSQYADSPADFSQRYAGPYPGFQQQQQQPLYSGQRPAFGETSSTNNVFNSAATTNQLPPLTYDSFWSSHQARKSSVVAASAGALGSATSSTS</sequence>
<organism evidence="2 3">
    <name type="scientific">Fistulina hepatica ATCC 64428</name>
    <dbReference type="NCBI Taxonomy" id="1128425"/>
    <lineage>
        <taxon>Eukaryota</taxon>
        <taxon>Fungi</taxon>
        <taxon>Dikarya</taxon>
        <taxon>Basidiomycota</taxon>
        <taxon>Agaricomycotina</taxon>
        <taxon>Agaricomycetes</taxon>
        <taxon>Agaricomycetidae</taxon>
        <taxon>Agaricales</taxon>
        <taxon>Fistulinaceae</taxon>
        <taxon>Fistulina</taxon>
    </lineage>
</organism>
<evidence type="ECO:0000313" key="2">
    <source>
        <dbReference type="EMBL" id="KIY50233.1"/>
    </source>
</evidence>
<protein>
    <submittedName>
        <fullName evidence="2">Uncharacterized protein</fullName>
    </submittedName>
</protein>
<feature type="region of interest" description="Disordered" evidence="1">
    <location>
        <begin position="64"/>
        <end position="98"/>
    </location>
</feature>
<dbReference type="EMBL" id="KN881676">
    <property type="protein sequence ID" value="KIY50233.1"/>
    <property type="molecule type" value="Genomic_DNA"/>
</dbReference>
<feature type="compositionally biased region" description="Polar residues" evidence="1">
    <location>
        <begin position="126"/>
        <end position="157"/>
    </location>
</feature>
<evidence type="ECO:0000256" key="1">
    <source>
        <dbReference type="SAM" id="MobiDB-lite"/>
    </source>
</evidence>
<feature type="compositionally biased region" description="Low complexity" evidence="1">
    <location>
        <begin position="260"/>
        <end position="293"/>
    </location>
</feature>
<keyword evidence="3" id="KW-1185">Reference proteome</keyword>
<feature type="compositionally biased region" description="Low complexity" evidence="1">
    <location>
        <begin position="80"/>
        <end position="90"/>
    </location>
</feature>
<feature type="compositionally biased region" description="Polar residues" evidence="1">
    <location>
        <begin position="207"/>
        <end position="230"/>
    </location>
</feature>
<feature type="region of interest" description="Disordered" evidence="1">
    <location>
        <begin position="119"/>
        <end position="361"/>
    </location>
</feature>
<feature type="compositionally biased region" description="Low complexity" evidence="1">
    <location>
        <begin position="192"/>
        <end position="205"/>
    </location>
</feature>
<feature type="region of interest" description="Disordered" evidence="1">
    <location>
        <begin position="428"/>
        <end position="459"/>
    </location>
</feature>
<reference evidence="2 3" key="1">
    <citation type="journal article" date="2015" name="Fungal Genet. Biol.">
        <title>Evolution of novel wood decay mechanisms in Agaricales revealed by the genome sequences of Fistulina hepatica and Cylindrobasidium torrendii.</title>
        <authorList>
            <person name="Floudas D."/>
            <person name="Held B.W."/>
            <person name="Riley R."/>
            <person name="Nagy L.G."/>
            <person name="Koehler G."/>
            <person name="Ransdell A.S."/>
            <person name="Younus H."/>
            <person name="Chow J."/>
            <person name="Chiniquy J."/>
            <person name="Lipzen A."/>
            <person name="Tritt A."/>
            <person name="Sun H."/>
            <person name="Haridas S."/>
            <person name="LaButti K."/>
            <person name="Ohm R.A."/>
            <person name="Kues U."/>
            <person name="Blanchette R.A."/>
            <person name="Grigoriev I.V."/>
            <person name="Minto R.E."/>
            <person name="Hibbett D.S."/>
        </authorList>
    </citation>
    <scope>NUCLEOTIDE SEQUENCE [LARGE SCALE GENOMIC DNA]</scope>
    <source>
        <strain evidence="2 3">ATCC 64428</strain>
    </source>
</reference>
<gene>
    <name evidence="2" type="ORF">FISHEDRAFT_57574</name>
</gene>
<name>A0A0D7AHD3_9AGAR</name>
<evidence type="ECO:0000313" key="3">
    <source>
        <dbReference type="Proteomes" id="UP000054144"/>
    </source>
</evidence>
<accession>A0A0D7AHD3</accession>
<feature type="compositionally biased region" description="Polar residues" evidence="1">
    <location>
        <begin position="241"/>
        <end position="251"/>
    </location>
</feature>
<feature type="compositionally biased region" description="Polar residues" evidence="1">
    <location>
        <begin position="180"/>
        <end position="189"/>
    </location>
</feature>
<dbReference type="Proteomes" id="UP000054144">
    <property type="component" value="Unassembled WGS sequence"/>
</dbReference>
<dbReference type="AlphaFoldDB" id="A0A0D7AHD3"/>
<feature type="compositionally biased region" description="Low complexity" evidence="1">
    <location>
        <begin position="309"/>
        <end position="333"/>
    </location>
</feature>